<keyword evidence="2" id="KW-1185">Reference proteome</keyword>
<protein>
    <recommendedName>
        <fullName evidence="3">50S ribosomal protein L29</fullName>
    </recommendedName>
</protein>
<name>A0A2C6L3Y7_9FIRM</name>
<sequence length="68" mass="8460">MSLTSEELREAMFRTRLEVFELMYQLRITTDPLERKSIKIRIKTLQRLHYWQIRQLQHLEEQECPLNK</sequence>
<gene>
    <name evidence="1" type="ORF">P378_03415</name>
</gene>
<dbReference type="RefSeq" id="WP_099082224.1">
    <property type="nucleotide sequence ID" value="NZ_AWQQ01000020.1"/>
</dbReference>
<dbReference type="EMBL" id="AWQQ01000020">
    <property type="protein sequence ID" value="PHJ39471.1"/>
    <property type="molecule type" value="Genomic_DNA"/>
</dbReference>
<organism evidence="1 2">
    <name type="scientific">Desulforamulus profundi</name>
    <dbReference type="NCBI Taxonomy" id="1383067"/>
    <lineage>
        <taxon>Bacteria</taxon>
        <taxon>Bacillati</taxon>
        <taxon>Bacillota</taxon>
        <taxon>Clostridia</taxon>
        <taxon>Eubacteriales</taxon>
        <taxon>Peptococcaceae</taxon>
        <taxon>Desulforamulus</taxon>
    </lineage>
</organism>
<dbReference type="OrthoDB" id="1787416at2"/>
<evidence type="ECO:0000313" key="1">
    <source>
        <dbReference type="EMBL" id="PHJ39471.1"/>
    </source>
</evidence>
<evidence type="ECO:0000313" key="2">
    <source>
        <dbReference type="Proteomes" id="UP000222564"/>
    </source>
</evidence>
<proteinExistence type="predicted"/>
<reference evidence="1 2" key="1">
    <citation type="submission" date="2013-09" db="EMBL/GenBank/DDBJ databases">
        <title>Biodegradation of hydrocarbons in the deep terrestrial subsurface : characterization of a microbial consortium composed of two Desulfotomaculum species originating from a deep geological formation.</title>
        <authorList>
            <person name="Aullo T."/>
            <person name="Berlendis S."/>
            <person name="Lascourreges J.-F."/>
            <person name="Dessort D."/>
            <person name="Saint-Laurent S."/>
            <person name="Schraauwers B."/>
            <person name="Mas J."/>
            <person name="Magot M."/>
            <person name="Ranchou-Peyruse A."/>
        </authorList>
    </citation>
    <scope>NUCLEOTIDE SEQUENCE [LARGE SCALE GENOMIC DNA]</scope>
    <source>
        <strain evidence="1 2">Bs107</strain>
    </source>
</reference>
<dbReference type="AlphaFoldDB" id="A0A2C6L3Y7"/>
<accession>A0A2C6L3Y7</accession>
<comment type="caution">
    <text evidence="1">The sequence shown here is derived from an EMBL/GenBank/DDBJ whole genome shotgun (WGS) entry which is preliminary data.</text>
</comment>
<evidence type="ECO:0008006" key="3">
    <source>
        <dbReference type="Google" id="ProtNLM"/>
    </source>
</evidence>
<dbReference type="Proteomes" id="UP000222564">
    <property type="component" value="Unassembled WGS sequence"/>
</dbReference>